<comment type="caution">
    <text evidence="1">The sequence shown here is derived from an EMBL/GenBank/DDBJ whole genome shotgun (WGS) entry which is preliminary data.</text>
</comment>
<accession>A0A7D9J738</accession>
<dbReference type="AlphaFoldDB" id="A0A7D9J738"/>
<proteinExistence type="predicted"/>
<protein>
    <submittedName>
        <fullName evidence="1">Uncharacterized protein</fullName>
    </submittedName>
</protein>
<gene>
    <name evidence="1" type="ORF">PACLA_8A035675</name>
</gene>
<evidence type="ECO:0000313" key="1">
    <source>
        <dbReference type="EMBL" id="CAB4023483.1"/>
    </source>
</evidence>
<dbReference type="OrthoDB" id="8962263at2759"/>
<dbReference type="Proteomes" id="UP001152795">
    <property type="component" value="Unassembled WGS sequence"/>
</dbReference>
<reference evidence="1" key="1">
    <citation type="submission" date="2020-04" db="EMBL/GenBank/DDBJ databases">
        <authorList>
            <person name="Alioto T."/>
            <person name="Alioto T."/>
            <person name="Gomez Garrido J."/>
        </authorList>
    </citation>
    <scope>NUCLEOTIDE SEQUENCE</scope>
    <source>
        <strain evidence="1">A484AB</strain>
    </source>
</reference>
<name>A0A7D9J738_PARCT</name>
<organism evidence="1 2">
    <name type="scientific">Paramuricea clavata</name>
    <name type="common">Red gorgonian</name>
    <name type="synonym">Violescent sea-whip</name>
    <dbReference type="NCBI Taxonomy" id="317549"/>
    <lineage>
        <taxon>Eukaryota</taxon>
        <taxon>Metazoa</taxon>
        <taxon>Cnidaria</taxon>
        <taxon>Anthozoa</taxon>
        <taxon>Octocorallia</taxon>
        <taxon>Malacalcyonacea</taxon>
        <taxon>Plexauridae</taxon>
        <taxon>Paramuricea</taxon>
    </lineage>
</organism>
<sequence>MTSLLQNIRRIAGQQAAKVFEDAEICIDEDLSQLCYESIKELFPEEGAKTLLLRSKIWKIISSPPSVDRDIVAAAESGSIPQELRHRLVRATISNMAAVAFSNPFNRLPSNSEIKEMAKSLLLTYPCLSDSEIGEEVQDMCVN</sequence>
<evidence type="ECO:0000313" key="2">
    <source>
        <dbReference type="Proteomes" id="UP001152795"/>
    </source>
</evidence>
<dbReference type="EMBL" id="CACRXK020012522">
    <property type="protein sequence ID" value="CAB4023483.1"/>
    <property type="molecule type" value="Genomic_DNA"/>
</dbReference>
<keyword evidence="2" id="KW-1185">Reference proteome</keyword>